<dbReference type="EMBL" id="PKGY01000002">
    <property type="protein sequence ID" value="PKZ22377.1"/>
    <property type="molecule type" value="Genomic_DNA"/>
</dbReference>
<dbReference type="Gene3D" id="3.40.50.620">
    <property type="entry name" value="HUPs"/>
    <property type="match status" value="1"/>
</dbReference>
<dbReference type="RefSeq" id="WP_067974327.1">
    <property type="nucleotide sequence ID" value="NZ_CAJHKM010000001.1"/>
</dbReference>
<gene>
    <name evidence="3" type="ORF">AWM72_05245</name>
    <name evidence="4" type="ORF">CYJ28_04480</name>
</gene>
<dbReference type="Pfam" id="PF02698">
    <property type="entry name" value="DUF218"/>
    <property type="match status" value="1"/>
</dbReference>
<dbReference type="KEGG" id="asan:AWM72_05245"/>
<evidence type="ECO:0000313" key="5">
    <source>
        <dbReference type="Proteomes" id="UP000069912"/>
    </source>
</evidence>
<keyword evidence="5" id="KW-1185">Reference proteome</keyword>
<feature type="domain" description="DUF218" evidence="2">
    <location>
        <begin position="164"/>
        <end position="293"/>
    </location>
</feature>
<evidence type="ECO:0000313" key="6">
    <source>
        <dbReference type="Proteomes" id="UP000234239"/>
    </source>
</evidence>
<dbReference type="GO" id="GO:0000270">
    <property type="term" value="P:peptidoglycan metabolic process"/>
    <property type="evidence" value="ECO:0007669"/>
    <property type="project" value="TreeGrafter"/>
</dbReference>
<dbReference type="GO" id="GO:0043164">
    <property type="term" value="P:Gram-negative-bacterium-type cell wall biogenesis"/>
    <property type="evidence" value="ECO:0007669"/>
    <property type="project" value="TreeGrafter"/>
</dbReference>
<feature type="transmembrane region" description="Helical" evidence="1">
    <location>
        <begin position="326"/>
        <end position="344"/>
    </location>
</feature>
<feature type="transmembrane region" description="Helical" evidence="1">
    <location>
        <begin position="67"/>
        <end position="85"/>
    </location>
</feature>
<evidence type="ECO:0000313" key="3">
    <source>
        <dbReference type="EMBL" id="AMB94201.1"/>
    </source>
</evidence>
<dbReference type="EMBL" id="CP014160">
    <property type="protein sequence ID" value="AMB94201.1"/>
    <property type="molecule type" value="Genomic_DNA"/>
</dbReference>
<dbReference type="PANTHER" id="PTHR30336:SF4">
    <property type="entry name" value="ENVELOPE BIOGENESIS FACTOR ELYC"/>
    <property type="match status" value="1"/>
</dbReference>
<dbReference type="InterPro" id="IPR051599">
    <property type="entry name" value="Cell_Envelope_Assoc"/>
</dbReference>
<name>A0A0X8FBB1_9LACT</name>
<reference evidence="5" key="2">
    <citation type="submission" date="2016-01" db="EMBL/GenBank/DDBJ databases">
        <title>Six Aerococcus type strain genome sequencing and assembly using PacBio and Illumina Hiseq.</title>
        <authorList>
            <person name="Carkaci D."/>
            <person name="Dargis R."/>
            <person name="Nielsen X.C."/>
            <person name="Skovgaard O."/>
            <person name="Fuursted K."/>
            <person name="Christensen J.J."/>
        </authorList>
    </citation>
    <scope>NUCLEOTIDE SEQUENCE [LARGE SCALE GENOMIC DNA]</scope>
    <source>
        <strain evidence="5">CCUG43001</strain>
    </source>
</reference>
<dbReference type="InterPro" id="IPR014729">
    <property type="entry name" value="Rossmann-like_a/b/a_fold"/>
</dbReference>
<dbReference type="AlphaFoldDB" id="A0A0X8FBB1"/>
<dbReference type="GeneID" id="92903469"/>
<feature type="transmembrane region" description="Helical" evidence="1">
    <location>
        <begin position="29"/>
        <end position="47"/>
    </location>
</feature>
<sequence>MIIYGIAFALIAVALVIFILAPRNVWDNLILILGLVCLFLAVINDQNFPRYYWVHQVFRWAQVLTDYIAPLLLMIFGVCMFSLALNLFTKEHSYSQLLVGLFLSVLLIGISIAHYWLIFTVELSDKQDWLRIPDFVMAYYVLLFINYLLMSARLSFLESQKAQDYVIVLGASLRPDGSPSGVLERRLNRTLSYLNWHTYIHGKQPVTIVSGGLTGPKASYTEAEVMRDYLVARGLSADKILLEDQASNTHGNFYYSKCLIQDRQPIIEAVSAVFVTSSYHLYRSQLYANLEKLYQVSGIGAPSTLKEWTIDSFREYIAILFMHRRLHFIVSLALLGFGIINFVHF</sequence>
<evidence type="ECO:0000256" key="1">
    <source>
        <dbReference type="SAM" id="Phobius"/>
    </source>
</evidence>
<feature type="transmembrane region" description="Helical" evidence="1">
    <location>
        <begin position="6"/>
        <end position="22"/>
    </location>
</feature>
<dbReference type="Proteomes" id="UP000234239">
    <property type="component" value="Unassembled WGS sequence"/>
</dbReference>
<feature type="transmembrane region" description="Helical" evidence="1">
    <location>
        <begin position="137"/>
        <end position="156"/>
    </location>
</feature>
<keyword evidence="1" id="KW-1133">Transmembrane helix</keyword>
<dbReference type="OrthoDB" id="9782395at2"/>
<dbReference type="CDD" id="cd06259">
    <property type="entry name" value="YdcF-like"/>
    <property type="match status" value="1"/>
</dbReference>
<protein>
    <submittedName>
        <fullName evidence="4">YdcF family protein</fullName>
    </submittedName>
</protein>
<accession>A0A0X8FBB1</accession>
<proteinExistence type="predicted"/>
<evidence type="ECO:0000313" key="4">
    <source>
        <dbReference type="EMBL" id="PKZ22377.1"/>
    </source>
</evidence>
<reference evidence="3 5" key="1">
    <citation type="journal article" date="2016" name="Genome Announc.">
        <title>Complete Genome Sequences of Aerococcus christensenii CCUG 28831T, Aerococcus sanguinicola CCUG 43001T, Aerococcus urinae CCUG 36881T, Aerococcus urinaeequi CCUG 28094T, Aerococcus urinaehominis CCUG 42038 BT, and Aerococcus viridans CCUG 4311T.</title>
        <authorList>
            <person name="Carkaci D."/>
            <person name="Dargis R."/>
            <person name="Nielsen X.C."/>
            <person name="Skovgaard O."/>
            <person name="Fuursted K."/>
            <person name="Christensen J.J."/>
        </authorList>
    </citation>
    <scope>NUCLEOTIDE SEQUENCE [LARGE SCALE GENOMIC DNA]</scope>
    <source>
        <strain evidence="3 5">CCUG43001</strain>
    </source>
</reference>
<organism evidence="3 5">
    <name type="scientific">Aerococcus sanguinicola</name>
    <dbReference type="NCBI Taxonomy" id="119206"/>
    <lineage>
        <taxon>Bacteria</taxon>
        <taxon>Bacillati</taxon>
        <taxon>Bacillota</taxon>
        <taxon>Bacilli</taxon>
        <taxon>Lactobacillales</taxon>
        <taxon>Aerococcaceae</taxon>
        <taxon>Aerococcus</taxon>
    </lineage>
</organism>
<dbReference type="PANTHER" id="PTHR30336">
    <property type="entry name" value="INNER MEMBRANE PROTEIN, PROBABLE PERMEASE"/>
    <property type="match status" value="1"/>
</dbReference>
<reference evidence="4 6" key="3">
    <citation type="submission" date="2017-12" db="EMBL/GenBank/DDBJ databases">
        <title>Phylogenetic diversity of female urinary microbiome.</title>
        <authorList>
            <person name="Thomas-White K."/>
            <person name="Wolfe A.J."/>
        </authorList>
    </citation>
    <scope>NUCLEOTIDE SEQUENCE [LARGE SCALE GENOMIC DNA]</scope>
    <source>
        <strain evidence="4 6">UMB0139</strain>
    </source>
</reference>
<dbReference type="GO" id="GO:0005886">
    <property type="term" value="C:plasma membrane"/>
    <property type="evidence" value="ECO:0007669"/>
    <property type="project" value="TreeGrafter"/>
</dbReference>
<evidence type="ECO:0000259" key="2">
    <source>
        <dbReference type="Pfam" id="PF02698"/>
    </source>
</evidence>
<keyword evidence="1" id="KW-0812">Transmembrane</keyword>
<feature type="transmembrane region" description="Helical" evidence="1">
    <location>
        <begin position="97"/>
        <end position="117"/>
    </location>
</feature>
<keyword evidence="1" id="KW-0472">Membrane</keyword>
<dbReference type="Proteomes" id="UP000069912">
    <property type="component" value="Chromosome"/>
</dbReference>
<dbReference type="InterPro" id="IPR003848">
    <property type="entry name" value="DUF218"/>
</dbReference>